<comment type="similarity">
    <text evidence="2 5">Belongs to the RecX family.</text>
</comment>
<dbReference type="InterPro" id="IPR036388">
    <property type="entry name" value="WH-like_DNA-bd_sf"/>
</dbReference>
<dbReference type="RefSeq" id="WP_163385467.1">
    <property type="nucleotide sequence ID" value="NZ_JAUFQS010000041.1"/>
</dbReference>
<evidence type="ECO:0000256" key="3">
    <source>
        <dbReference type="ARBA" id="ARBA00018111"/>
    </source>
</evidence>
<accession>A0ABT8CB48</accession>
<dbReference type="InterPro" id="IPR053924">
    <property type="entry name" value="RecX_HTH_2nd"/>
</dbReference>
<evidence type="ECO:0000256" key="4">
    <source>
        <dbReference type="ARBA" id="ARBA00022490"/>
    </source>
</evidence>
<dbReference type="HAMAP" id="MF_01114">
    <property type="entry name" value="RecX"/>
    <property type="match status" value="1"/>
</dbReference>
<evidence type="ECO:0000259" key="6">
    <source>
        <dbReference type="Pfam" id="PF02631"/>
    </source>
</evidence>
<dbReference type="InterPro" id="IPR003783">
    <property type="entry name" value="Regulatory_RecX"/>
</dbReference>
<comment type="function">
    <text evidence="5">Modulates RecA activity.</text>
</comment>
<keyword evidence="4 5" id="KW-0963">Cytoplasm</keyword>
<dbReference type="Pfam" id="PF02631">
    <property type="entry name" value="RecX_HTH2"/>
    <property type="match status" value="1"/>
</dbReference>
<dbReference type="InterPro" id="IPR053925">
    <property type="entry name" value="RecX_HTH_3rd"/>
</dbReference>
<dbReference type="Proteomes" id="UP001236663">
    <property type="component" value="Unassembled WGS sequence"/>
</dbReference>
<organism evidence="8 9">
    <name type="scientific">Cyclobacterium jeungdonense</name>
    <dbReference type="NCBI Taxonomy" id="708087"/>
    <lineage>
        <taxon>Bacteria</taxon>
        <taxon>Pseudomonadati</taxon>
        <taxon>Bacteroidota</taxon>
        <taxon>Cytophagia</taxon>
        <taxon>Cytophagales</taxon>
        <taxon>Cyclobacteriaceae</taxon>
        <taxon>Cyclobacterium</taxon>
    </lineage>
</organism>
<evidence type="ECO:0000313" key="8">
    <source>
        <dbReference type="EMBL" id="MDN3689735.1"/>
    </source>
</evidence>
<dbReference type="PANTHER" id="PTHR33602:SF1">
    <property type="entry name" value="REGULATORY PROTEIN RECX FAMILY PROTEIN"/>
    <property type="match status" value="1"/>
</dbReference>
<dbReference type="EMBL" id="JAUFQS010000041">
    <property type="protein sequence ID" value="MDN3689735.1"/>
    <property type="molecule type" value="Genomic_DNA"/>
</dbReference>
<evidence type="ECO:0000259" key="7">
    <source>
        <dbReference type="Pfam" id="PF21981"/>
    </source>
</evidence>
<gene>
    <name evidence="5" type="primary">recX</name>
    <name evidence="8" type="ORF">QWZ15_18065</name>
</gene>
<reference evidence="9" key="1">
    <citation type="journal article" date="2019" name="Int. J. Syst. Evol. Microbiol.">
        <title>The Global Catalogue of Microorganisms (GCM) 10K type strain sequencing project: providing services to taxonomists for standard genome sequencing and annotation.</title>
        <authorList>
            <consortium name="The Broad Institute Genomics Platform"/>
            <consortium name="The Broad Institute Genome Sequencing Center for Infectious Disease"/>
            <person name="Wu L."/>
            <person name="Ma J."/>
        </authorList>
    </citation>
    <scope>NUCLEOTIDE SEQUENCE [LARGE SCALE GENOMIC DNA]</scope>
    <source>
        <strain evidence="9">CECT 7706</strain>
    </source>
</reference>
<evidence type="ECO:0000256" key="1">
    <source>
        <dbReference type="ARBA" id="ARBA00004496"/>
    </source>
</evidence>
<dbReference type="Gene3D" id="1.10.10.10">
    <property type="entry name" value="Winged helix-like DNA-binding domain superfamily/Winged helix DNA-binding domain"/>
    <property type="match status" value="2"/>
</dbReference>
<comment type="caution">
    <text evidence="8">The sequence shown here is derived from an EMBL/GenBank/DDBJ whole genome shotgun (WGS) entry which is preliminary data.</text>
</comment>
<feature type="domain" description="RecX second three-helical" evidence="6">
    <location>
        <begin position="68"/>
        <end position="109"/>
    </location>
</feature>
<protein>
    <recommendedName>
        <fullName evidence="3 5">Regulatory protein RecX</fullName>
    </recommendedName>
</protein>
<keyword evidence="9" id="KW-1185">Reference proteome</keyword>
<dbReference type="PANTHER" id="PTHR33602">
    <property type="entry name" value="REGULATORY PROTEIN RECX FAMILY PROTEIN"/>
    <property type="match status" value="1"/>
</dbReference>
<evidence type="ECO:0000256" key="5">
    <source>
        <dbReference type="HAMAP-Rule" id="MF_01114"/>
    </source>
</evidence>
<dbReference type="Pfam" id="PF21981">
    <property type="entry name" value="RecX_HTH3"/>
    <property type="match status" value="1"/>
</dbReference>
<sequence length="168" mass="19596">MSIPEKGNAVSSSKKKVGFSQGLKKISSYCAYQERCLMEVQNKLEEWGLTSSDTDKIIGKLLENDFLNEGRFVESYVRGKFGLKKWGKVRIRQELKMREISDDLIRDALEAIDEREYQETLKFLADRKWKLTREPDLYKKKAKVTRFLAFRGFEPDLIRNTVDELAST</sequence>
<evidence type="ECO:0000313" key="9">
    <source>
        <dbReference type="Proteomes" id="UP001236663"/>
    </source>
</evidence>
<evidence type="ECO:0000256" key="2">
    <source>
        <dbReference type="ARBA" id="ARBA00009695"/>
    </source>
</evidence>
<proteinExistence type="inferred from homology"/>
<comment type="subcellular location">
    <subcellularLocation>
        <location evidence="1 5">Cytoplasm</location>
    </subcellularLocation>
</comment>
<feature type="domain" description="RecX third three-helical" evidence="7">
    <location>
        <begin position="116"/>
        <end position="159"/>
    </location>
</feature>
<name>A0ABT8CB48_9BACT</name>